<keyword evidence="3" id="KW-1185">Reference proteome</keyword>
<dbReference type="Pfam" id="PF13516">
    <property type="entry name" value="LRR_6"/>
    <property type="match status" value="1"/>
</dbReference>
<dbReference type="EMBL" id="LR899009">
    <property type="protein sequence ID" value="CAD7077444.1"/>
    <property type="molecule type" value="Genomic_DNA"/>
</dbReference>
<dbReference type="OMA" id="CETICST"/>
<dbReference type="Proteomes" id="UP000594454">
    <property type="component" value="Chromosome 1"/>
</dbReference>
<dbReference type="OrthoDB" id="78308at2759"/>
<evidence type="ECO:0000313" key="3">
    <source>
        <dbReference type="Proteomes" id="UP000594454"/>
    </source>
</evidence>
<keyword evidence="1" id="KW-0175">Coiled coil</keyword>
<evidence type="ECO:0000256" key="1">
    <source>
        <dbReference type="SAM" id="Coils"/>
    </source>
</evidence>
<dbReference type="PANTHER" id="PTHR24110">
    <property type="entry name" value="CENTROSOMAL PROTEIN OF 78 KDA"/>
    <property type="match status" value="1"/>
</dbReference>
<proteinExistence type="predicted"/>
<dbReference type="PRINTS" id="PR02062">
    <property type="entry name" value="CENTROSOME78"/>
</dbReference>
<dbReference type="InterPro" id="IPR026212">
    <property type="entry name" value="Cep78"/>
</dbReference>
<gene>
    <name evidence="2" type="ORF">HERILL_LOCUS789</name>
</gene>
<dbReference type="AlphaFoldDB" id="A0A7R8UB04"/>
<dbReference type="InterPro" id="IPR001611">
    <property type="entry name" value="Leu-rich_rpt"/>
</dbReference>
<accession>A0A7R8UB04</accession>
<dbReference type="PANTHER" id="PTHR24110:SF3">
    <property type="entry name" value="CENTROSOMAL PROTEIN OF 78 KDA"/>
    <property type="match status" value="1"/>
</dbReference>
<dbReference type="GO" id="GO:0005813">
    <property type="term" value="C:centrosome"/>
    <property type="evidence" value="ECO:0007669"/>
    <property type="project" value="TreeGrafter"/>
</dbReference>
<dbReference type="Gene3D" id="3.80.10.10">
    <property type="entry name" value="Ribonuclease Inhibitor"/>
    <property type="match status" value="2"/>
</dbReference>
<dbReference type="InParanoid" id="A0A7R8UB04"/>
<sequence>MVETQSQKKITNKTKSFHFRYLELCRSKNYAALSDVKAKNNNTTILEFFGDKLKIEDWLLIIDALYNDVALHSMAIRLRRTCNMVLEGVDTERKARMYKNKPVVFTKFIFSGLVEAISNCIKNNKNLTSVSFEGLPLVERYVVNISKALSSNEVLQSVSFSRSPLGDVGCETICSTMKHLPNIESLNLSQCDLTIKGAASIADMIKFQKICRFSEGWMKSLRYRDVDPESIRGLKQIFLNHNPCIKDEGISLIADVLKEDAWIKVVEMEDCGLTDIGATHVLQCLESNETLTAFNLKNNSISEHMLKNIKTQFCSEADCIEEPSGLIEQKSSVSKIRDRLKLLEEQIATETFRRKNTENLNEHLHEQIQNYKKLLLEKEKSQIPEGYVIIEKKSLDEIKRQRDEFRKALSSLKRAKSKSQKKHKIRKAKSETINKYAEHTIQKYSKSEHGIYKSENSGFEDKKVYIERDVGDSQAVDSHNCKPANFEMSESSNFCGMEALQIFVKKKGHDTKNSIPSDRNMSVKSLFLGCKLSERSSRQ</sequence>
<dbReference type="SUPFAM" id="SSF52047">
    <property type="entry name" value="RNI-like"/>
    <property type="match status" value="1"/>
</dbReference>
<dbReference type="GO" id="GO:0044782">
    <property type="term" value="P:cilium organization"/>
    <property type="evidence" value="ECO:0007669"/>
    <property type="project" value="TreeGrafter"/>
</dbReference>
<organism evidence="2 3">
    <name type="scientific">Hermetia illucens</name>
    <name type="common">Black soldier fly</name>
    <dbReference type="NCBI Taxonomy" id="343691"/>
    <lineage>
        <taxon>Eukaryota</taxon>
        <taxon>Metazoa</taxon>
        <taxon>Ecdysozoa</taxon>
        <taxon>Arthropoda</taxon>
        <taxon>Hexapoda</taxon>
        <taxon>Insecta</taxon>
        <taxon>Pterygota</taxon>
        <taxon>Neoptera</taxon>
        <taxon>Endopterygota</taxon>
        <taxon>Diptera</taxon>
        <taxon>Brachycera</taxon>
        <taxon>Stratiomyomorpha</taxon>
        <taxon>Stratiomyidae</taxon>
        <taxon>Hermetiinae</taxon>
        <taxon>Hermetia</taxon>
    </lineage>
</organism>
<dbReference type="GO" id="GO:0036064">
    <property type="term" value="C:ciliary basal body"/>
    <property type="evidence" value="ECO:0007669"/>
    <property type="project" value="TreeGrafter"/>
</dbReference>
<dbReference type="InterPro" id="IPR032675">
    <property type="entry name" value="LRR_dom_sf"/>
</dbReference>
<name>A0A7R8UB04_HERIL</name>
<evidence type="ECO:0000313" key="2">
    <source>
        <dbReference type="EMBL" id="CAD7077444.1"/>
    </source>
</evidence>
<reference evidence="2 3" key="1">
    <citation type="submission" date="2020-11" db="EMBL/GenBank/DDBJ databases">
        <authorList>
            <person name="Wallbank WR R."/>
            <person name="Pardo Diaz C."/>
            <person name="Kozak K."/>
            <person name="Martin S."/>
            <person name="Jiggins C."/>
            <person name="Moest M."/>
            <person name="Warren A I."/>
            <person name="Generalovic N T."/>
            <person name="Byers J.R.P. K."/>
            <person name="Montejo-Kovacevich G."/>
            <person name="Yen C E."/>
        </authorList>
    </citation>
    <scope>NUCLEOTIDE SEQUENCE [LARGE SCALE GENOMIC DNA]</scope>
</reference>
<dbReference type="SMART" id="SM00368">
    <property type="entry name" value="LRR_RI"/>
    <property type="match status" value="4"/>
</dbReference>
<protein>
    <submittedName>
        <fullName evidence="2">Uncharacterized protein</fullName>
    </submittedName>
</protein>
<feature type="coiled-coil region" evidence="1">
    <location>
        <begin position="326"/>
        <end position="418"/>
    </location>
</feature>